<dbReference type="AlphaFoldDB" id="A0A3B3CS98"/>
<feature type="compositionally biased region" description="Basic and acidic residues" evidence="1">
    <location>
        <begin position="1"/>
        <end position="12"/>
    </location>
</feature>
<accession>A0A3B3CS98</accession>
<organism evidence="3 4">
    <name type="scientific">Oryzias melastigma</name>
    <name type="common">Marine medaka</name>
    <dbReference type="NCBI Taxonomy" id="30732"/>
    <lineage>
        <taxon>Eukaryota</taxon>
        <taxon>Metazoa</taxon>
        <taxon>Chordata</taxon>
        <taxon>Craniata</taxon>
        <taxon>Vertebrata</taxon>
        <taxon>Euteleostomi</taxon>
        <taxon>Actinopterygii</taxon>
        <taxon>Neopterygii</taxon>
        <taxon>Teleostei</taxon>
        <taxon>Neoteleostei</taxon>
        <taxon>Acanthomorphata</taxon>
        <taxon>Ovalentaria</taxon>
        <taxon>Atherinomorphae</taxon>
        <taxon>Beloniformes</taxon>
        <taxon>Adrianichthyidae</taxon>
        <taxon>Oryziinae</taxon>
        <taxon>Oryzias</taxon>
    </lineage>
</organism>
<evidence type="ECO:0000256" key="2">
    <source>
        <dbReference type="SAM" id="Phobius"/>
    </source>
</evidence>
<keyword evidence="2" id="KW-1133">Transmembrane helix</keyword>
<keyword evidence="2" id="KW-0472">Membrane</keyword>
<proteinExistence type="predicted"/>
<dbReference type="Proteomes" id="UP000261560">
    <property type="component" value="Unplaced"/>
</dbReference>
<evidence type="ECO:0000313" key="4">
    <source>
        <dbReference type="Proteomes" id="UP000261560"/>
    </source>
</evidence>
<keyword evidence="4" id="KW-1185">Reference proteome</keyword>
<dbReference type="PaxDb" id="30732-ENSOMEP00000020210"/>
<protein>
    <submittedName>
        <fullName evidence="3">Uncharacterized protein</fullName>
    </submittedName>
</protein>
<reference evidence="3" key="2">
    <citation type="submission" date="2025-09" db="UniProtKB">
        <authorList>
            <consortium name="Ensembl"/>
        </authorList>
    </citation>
    <scope>IDENTIFICATION</scope>
</reference>
<keyword evidence="2" id="KW-0812">Transmembrane</keyword>
<feature type="region of interest" description="Disordered" evidence="1">
    <location>
        <begin position="1"/>
        <end position="21"/>
    </location>
</feature>
<evidence type="ECO:0000313" key="3">
    <source>
        <dbReference type="Ensembl" id="ENSOMEP00000020210.1"/>
    </source>
</evidence>
<evidence type="ECO:0000256" key="1">
    <source>
        <dbReference type="SAM" id="MobiDB-lite"/>
    </source>
</evidence>
<name>A0A3B3CS98_ORYME</name>
<reference evidence="3" key="1">
    <citation type="submission" date="2025-08" db="UniProtKB">
        <authorList>
            <consortium name="Ensembl"/>
        </authorList>
    </citation>
    <scope>IDENTIFICATION</scope>
</reference>
<dbReference type="Ensembl" id="ENSOMET00000036003.1">
    <property type="protein sequence ID" value="ENSOMEP00000020210.1"/>
    <property type="gene ID" value="ENSOMEG00000022057.1"/>
</dbReference>
<feature type="transmembrane region" description="Helical" evidence="2">
    <location>
        <begin position="31"/>
        <end position="51"/>
    </location>
</feature>
<sequence length="67" mass="7497">MRHKRNFLEGERPQTSGLNPTLRVRHGGGSVMVWGCFSGSGLGLILPREFFVSLKLMMVKMCVLHPV</sequence>